<accession>V4RJL0</accession>
<dbReference type="eggNOG" id="ENOG5033457">
    <property type="taxonomic scope" value="Bacteria"/>
</dbReference>
<evidence type="ECO:0000256" key="5">
    <source>
        <dbReference type="ARBA" id="ARBA00022734"/>
    </source>
</evidence>
<dbReference type="AlphaFoldDB" id="V4RJL0"/>
<gene>
    <name evidence="8" type="ORF">N177_3488</name>
</gene>
<dbReference type="RefSeq" id="WP_023433606.1">
    <property type="nucleotide sequence ID" value="NZ_AWXZ01000039.1"/>
</dbReference>
<dbReference type="Pfam" id="PF07886">
    <property type="entry name" value="BA14K"/>
    <property type="match status" value="1"/>
</dbReference>
<dbReference type="GO" id="GO:0030246">
    <property type="term" value="F:carbohydrate binding"/>
    <property type="evidence" value="ECO:0007669"/>
    <property type="project" value="UniProtKB-KW"/>
</dbReference>
<evidence type="ECO:0000256" key="4">
    <source>
        <dbReference type="ARBA" id="ARBA00022475"/>
    </source>
</evidence>
<keyword evidence="5" id="KW-0430">Lectin</keyword>
<feature type="chain" id="PRO_5004726645" description="Lectin-like protein BA14k" evidence="7">
    <location>
        <begin position="28"/>
        <end position="152"/>
    </location>
</feature>
<comment type="function">
    <text evidence="6">Has immunoglobulin-binding and hemagglutination properties, and can bind to mannose. Essential for virulence. May be involved in LPS biosynthesis or polysaccharide transport.</text>
</comment>
<protein>
    <recommendedName>
        <fullName evidence="3">Lectin-like protein BA14k</fullName>
    </recommendedName>
</protein>
<dbReference type="STRING" id="631454.N177_3488"/>
<dbReference type="EMBL" id="AWXZ01000039">
    <property type="protein sequence ID" value="ESR23420.1"/>
    <property type="molecule type" value="Genomic_DNA"/>
</dbReference>
<sequence length="152" mass="17047">MSLYMKRGACAALVAIIAATTTVPATAQNRGGYRDRDAYIERYYKSNRHDDEYRRWQRDRHRWSQRDYDRWYRSRHRGSDNAAAAIFGLAAGAIAGAAISSANRSSGSGIPSAGGYPAGSDGWYRYCSSKYRSFDPGSGTYLGYDGQRHYCR</sequence>
<keyword evidence="4" id="KW-1003">Cell membrane</keyword>
<evidence type="ECO:0000313" key="9">
    <source>
        <dbReference type="Proteomes" id="UP000017819"/>
    </source>
</evidence>
<dbReference type="InterPro" id="IPR012413">
    <property type="entry name" value="BA14K"/>
</dbReference>
<reference evidence="8 9" key="1">
    <citation type="journal article" date="2014" name="Genome Announc.">
        <title>Draft Genome Sequence of Lutibaculum baratangense Strain AMV1T, Isolated from a Mud Volcano in Andamans, India.</title>
        <authorList>
            <person name="Singh A."/>
            <person name="Sreenivas A."/>
            <person name="Sathyanarayana Reddy G."/>
            <person name="Pinnaka A.K."/>
            <person name="Shivaji S."/>
        </authorList>
    </citation>
    <scope>NUCLEOTIDE SEQUENCE [LARGE SCALE GENOMIC DNA]</scope>
    <source>
        <strain evidence="8 9">AMV1</strain>
    </source>
</reference>
<comment type="caution">
    <text evidence="8">The sequence shown here is derived from an EMBL/GenBank/DDBJ whole genome shotgun (WGS) entry which is preliminary data.</text>
</comment>
<organism evidence="8 9">
    <name type="scientific">Lutibaculum baratangense AMV1</name>
    <dbReference type="NCBI Taxonomy" id="631454"/>
    <lineage>
        <taxon>Bacteria</taxon>
        <taxon>Pseudomonadati</taxon>
        <taxon>Pseudomonadota</taxon>
        <taxon>Alphaproteobacteria</taxon>
        <taxon>Hyphomicrobiales</taxon>
        <taxon>Tepidamorphaceae</taxon>
        <taxon>Lutibaculum</taxon>
    </lineage>
</organism>
<evidence type="ECO:0000313" key="8">
    <source>
        <dbReference type="EMBL" id="ESR23420.1"/>
    </source>
</evidence>
<evidence type="ECO:0000256" key="2">
    <source>
        <dbReference type="ARBA" id="ARBA00010270"/>
    </source>
</evidence>
<dbReference type="Proteomes" id="UP000017819">
    <property type="component" value="Unassembled WGS sequence"/>
</dbReference>
<feature type="signal peptide" evidence="7">
    <location>
        <begin position="1"/>
        <end position="27"/>
    </location>
</feature>
<name>V4RJL0_9HYPH</name>
<keyword evidence="9" id="KW-1185">Reference proteome</keyword>
<dbReference type="GO" id="GO:0016020">
    <property type="term" value="C:membrane"/>
    <property type="evidence" value="ECO:0007669"/>
    <property type="project" value="UniProtKB-SubCell"/>
</dbReference>
<keyword evidence="7" id="KW-0732">Signal</keyword>
<proteinExistence type="inferred from homology"/>
<evidence type="ECO:0000256" key="3">
    <source>
        <dbReference type="ARBA" id="ARBA00020552"/>
    </source>
</evidence>
<evidence type="ECO:0000256" key="6">
    <source>
        <dbReference type="ARBA" id="ARBA00025321"/>
    </source>
</evidence>
<dbReference type="PATRIC" id="fig|631454.5.peg.3448"/>
<keyword evidence="4" id="KW-0472">Membrane</keyword>
<evidence type="ECO:0000256" key="7">
    <source>
        <dbReference type="SAM" id="SignalP"/>
    </source>
</evidence>
<comment type="subcellular location">
    <subcellularLocation>
        <location evidence="1">Membrane</location>
        <topology evidence="1">Single-pass membrane protein</topology>
    </subcellularLocation>
</comment>
<evidence type="ECO:0000256" key="1">
    <source>
        <dbReference type="ARBA" id="ARBA00004167"/>
    </source>
</evidence>
<comment type="similarity">
    <text evidence="2">Belongs to the BA14k family.</text>
</comment>